<dbReference type="GO" id="GO:0016020">
    <property type="term" value="C:membrane"/>
    <property type="evidence" value="ECO:0007669"/>
    <property type="project" value="UniProtKB-SubCell"/>
</dbReference>
<evidence type="ECO:0000256" key="2">
    <source>
        <dbReference type="ARBA" id="ARBA00022741"/>
    </source>
</evidence>
<dbReference type="SMART" id="SM00174">
    <property type="entry name" value="RHO"/>
    <property type="match status" value="1"/>
</dbReference>
<dbReference type="PANTHER" id="PTHR24072">
    <property type="entry name" value="RHO FAMILY GTPASE"/>
    <property type="match status" value="1"/>
</dbReference>
<dbReference type="Pfam" id="PF00071">
    <property type="entry name" value="Ras"/>
    <property type="match status" value="1"/>
</dbReference>
<evidence type="ECO:0000256" key="3">
    <source>
        <dbReference type="ARBA" id="ARBA00023134"/>
    </source>
</evidence>
<dbReference type="PROSITE" id="PS51420">
    <property type="entry name" value="RHO"/>
    <property type="match status" value="1"/>
</dbReference>
<dbReference type="GO" id="GO:0007264">
    <property type="term" value="P:small GTPase-mediated signal transduction"/>
    <property type="evidence" value="ECO:0007669"/>
    <property type="project" value="InterPro"/>
</dbReference>
<evidence type="ECO:0000256" key="1">
    <source>
        <dbReference type="ARBA" id="ARBA00004370"/>
    </source>
</evidence>
<dbReference type="Ensembl" id="ENSACLT00000062673.1">
    <property type="protein sequence ID" value="ENSACLP00000075919.1"/>
    <property type="gene ID" value="ENSACLG00000015726.2"/>
</dbReference>
<dbReference type="InterPro" id="IPR005225">
    <property type="entry name" value="Small_GTP-bd"/>
</dbReference>
<dbReference type="FunFam" id="3.40.50.300:FF:002060">
    <property type="entry name" value="Rho family GTPase"/>
    <property type="match status" value="1"/>
</dbReference>
<keyword evidence="6" id="KW-1185">Reference proteome</keyword>
<dbReference type="GeneTree" id="ENSGT00940000163568"/>
<evidence type="ECO:0000256" key="4">
    <source>
        <dbReference type="ARBA" id="ARBA00023136"/>
    </source>
</evidence>
<reference evidence="5" key="3">
    <citation type="submission" date="2025-09" db="UniProtKB">
        <authorList>
            <consortium name="Ensembl"/>
        </authorList>
    </citation>
    <scope>IDENTIFICATION</scope>
</reference>
<dbReference type="InterPro" id="IPR001806">
    <property type="entry name" value="Small_GTPase"/>
</dbReference>
<dbReference type="SMART" id="SM00175">
    <property type="entry name" value="RAB"/>
    <property type="match status" value="1"/>
</dbReference>
<dbReference type="AlphaFoldDB" id="A0AAX7V2Y9"/>
<dbReference type="GO" id="GO:0005525">
    <property type="term" value="F:GTP binding"/>
    <property type="evidence" value="ECO:0007669"/>
    <property type="project" value="UniProtKB-KW"/>
</dbReference>
<dbReference type="Gene3D" id="3.40.50.300">
    <property type="entry name" value="P-loop containing nucleotide triphosphate hydrolases"/>
    <property type="match status" value="1"/>
</dbReference>
<proteinExistence type="predicted"/>
<dbReference type="InterPro" id="IPR003578">
    <property type="entry name" value="Small_GTPase_Rho"/>
</dbReference>
<dbReference type="CDD" id="cd00157">
    <property type="entry name" value="Rho"/>
    <property type="match status" value="1"/>
</dbReference>
<keyword evidence="2" id="KW-0547">Nucleotide-binding</keyword>
<evidence type="ECO:0000313" key="6">
    <source>
        <dbReference type="Proteomes" id="UP000265100"/>
    </source>
</evidence>
<reference evidence="5" key="2">
    <citation type="submission" date="2025-08" db="UniProtKB">
        <authorList>
            <consortium name="Ensembl"/>
        </authorList>
    </citation>
    <scope>IDENTIFICATION</scope>
</reference>
<sequence>MKDIKCVVVGDYEAGKTCLLNSYTTDKLPIGDFPTLVPAAASCDCESFATCVKTVKINDEEYNLQLCDSSGQENYENIRLNTYTDTDVFLVCFSVVSPSTFENVTDKWVPEILRFSPKTPFLLVGTQVDLRDNENTLEQALTFTSGEELAHELKAVKYMECSARTQEGVREVFEEAILATRNPTDKKSTYFCVLL</sequence>
<organism evidence="5 6">
    <name type="scientific">Astatotilapia calliptera</name>
    <name type="common">Eastern happy</name>
    <name type="synonym">Chromis callipterus</name>
    <dbReference type="NCBI Taxonomy" id="8154"/>
    <lineage>
        <taxon>Eukaryota</taxon>
        <taxon>Metazoa</taxon>
        <taxon>Chordata</taxon>
        <taxon>Craniata</taxon>
        <taxon>Vertebrata</taxon>
        <taxon>Euteleostomi</taxon>
        <taxon>Actinopterygii</taxon>
        <taxon>Neopterygii</taxon>
        <taxon>Teleostei</taxon>
        <taxon>Neoteleostei</taxon>
        <taxon>Acanthomorphata</taxon>
        <taxon>Ovalentaria</taxon>
        <taxon>Cichlomorphae</taxon>
        <taxon>Cichliformes</taxon>
        <taxon>Cichlidae</taxon>
        <taxon>African cichlids</taxon>
        <taxon>Pseudocrenilabrinae</taxon>
        <taxon>Haplochromini</taxon>
        <taxon>Astatotilapia</taxon>
    </lineage>
</organism>
<dbReference type="Proteomes" id="UP000265100">
    <property type="component" value="Chromosome 22"/>
</dbReference>
<dbReference type="SUPFAM" id="SSF52540">
    <property type="entry name" value="P-loop containing nucleoside triphosphate hydrolases"/>
    <property type="match status" value="1"/>
</dbReference>
<name>A0AAX7V2Y9_ASTCA</name>
<keyword evidence="4" id="KW-0472">Membrane</keyword>
<keyword evidence="3" id="KW-0342">GTP-binding</keyword>
<protein>
    <submittedName>
        <fullName evidence="5">Uncharacterized protein</fullName>
    </submittedName>
</protein>
<evidence type="ECO:0000313" key="5">
    <source>
        <dbReference type="Ensembl" id="ENSACLP00000075919.1"/>
    </source>
</evidence>
<dbReference type="PRINTS" id="PR00449">
    <property type="entry name" value="RASTRNSFRMNG"/>
</dbReference>
<reference evidence="5" key="1">
    <citation type="submission" date="2018-05" db="EMBL/GenBank/DDBJ databases">
        <authorList>
            <person name="Datahose"/>
        </authorList>
    </citation>
    <scope>NUCLEOTIDE SEQUENCE</scope>
</reference>
<dbReference type="PROSITE" id="PS51421">
    <property type="entry name" value="RAS"/>
    <property type="match status" value="1"/>
</dbReference>
<dbReference type="NCBIfam" id="TIGR00231">
    <property type="entry name" value="small_GTP"/>
    <property type="match status" value="1"/>
</dbReference>
<comment type="subcellular location">
    <subcellularLocation>
        <location evidence="1">Membrane</location>
    </subcellularLocation>
</comment>
<accession>A0AAX7V2Y9</accession>
<dbReference type="SMART" id="SM00173">
    <property type="entry name" value="RAS"/>
    <property type="match status" value="1"/>
</dbReference>
<dbReference type="PROSITE" id="PS51419">
    <property type="entry name" value="RAB"/>
    <property type="match status" value="1"/>
</dbReference>
<dbReference type="GO" id="GO:0003924">
    <property type="term" value="F:GTPase activity"/>
    <property type="evidence" value="ECO:0007669"/>
    <property type="project" value="InterPro"/>
</dbReference>
<dbReference type="InterPro" id="IPR027417">
    <property type="entry name" value="P-loop_NTPase"/>
</dbReference>